<organism evidence="1 2">
    <name type="scientific">Wickerhamomyces anomalus (strain ATCC 58044 / CBS 1984 / NCYC 433 / NRRL Y-366-8)</name>
    <name type="common">Yeast</name>
    <name type="synonym">Hansenula anomala</name>
    <dbReference type="NCBI Taxonomy" id="683960"/>
    <lineage>
        <taxon>Eukaryota</taxon>
        <taxon>Fungi</taxon>
        <taxon>Dikarya</taxon>
        <taxon>Ascomycota</taxon>
        <taxon>Saccharomycotina</taxon>
        <taxon>Saccharomycetes</taxon>
        <taxon>Phaffomycetales</taxon>
        <taxon>Wickerhamomycetaceae</taxon>
        <taxon>Wickerhamomyces</taxon>
    </lineage>
</organism>
<proteinExistence type="predicted"/>
<accession>A0A1E3P500</accession>
<evidence type="ECO:0000313" key="1">
    <source>
        <dbReference type="EMBL" id="ODQ60505.1"/>
    </source>
</evidence>
<evidence type="ECO:0000313" key="2">
    <source>
        <dbReference type="Proteomes" id="UP000094112"/>
    </source>
</evidence>
<dbReference type="Proteomes" id="UP000094112">
    <property type="component" value="Unassembled WGS sequence"/>
</dbReference>
<gene>
    <name evidence="1" type="ORF">WICANDRAFT_84348</name>
</gene>
<dbReference type="RefSeq" id="XP_019039712.1">
    <property type="nucleotide sequence ID" value="XM_019185695.1"/>
</dbReference>
<name>A0A1E3P500_WICAA</name>
<keyword evidence="2" id="KW-1185">Reference proteome</keyword>
<protein>
    <submittedName>
        <fullName evidence="1">Uncharacterized protein</fullName>
    </submittedName>
</protein>
<sequence length="65" mass="7488">MVVILCYLYYFKSFVSNSELINLNFDLLDNFILSFNSFIQTGFNKYTFNHGVASGDPTYLDSIIV</sequence>
<dbReference type="AlphaFoldDB" id="A0A1E3P500"/>
<reference evidence="1 2" key="1">
    <citation type="journal article" date="2016" name="Proc. Natl. Acad. Sci. U.S.A.">
        <title>Comparative genomics of biotechnologically important yeasts.</title>
        <authorList>
            <person name="Riley R."/>
            <person name="Haridas S."/>
            <person name="Wolfe K.H."/>
            <person name="Lopes M.R."/>
            <person name="Hittinger C.T."/>
            <person name="Goeker M."/>
            <person name="Salamov A.A."/>
            <person name="Wisecaver J.H."/>
            <person name="Long T.M."/>
            <person name="Calvey C.H."/>
            <person name="Aerts A.L."/>
            <person name="Barry K.W."/>
            <person name="Choi C."/>
            <person name="Clum A."/>
            <person name="Coughlan A.Y."/>
            <person name="Deshpande S."/>
            <person name="Douglass A.P."/>
            <person name="Hanson S.J."/>
            <person name="Klenk H.-P."/>
            <person name="LaButti K.M."/>
            <person name="Lapidus A."/>
            <person name="Lindquist E.A."/>
            <person name="Lipzen A.M."/>
            <person name="Meier-Kolthoff J.P."/>
            <person name="Ohm R.A."/>
            <person name="Otillar R.P."/>
            <person name="Pangilinan J.L."/>
            <person name="Peng Y."/>
            <person name="Rokas A."/>
            <person name="Rosa C.A."/>
            <person name="Scheuner C."/>
            <person name="Sibirny A.A."/>
            <person name="Slot J.C."/>
            <person name="Stielow J.B."/>
            <person name="Sun H."/>
            <person name="Kurtzman C.P."/>
            <person name="Blackwell M."/>
            <person name="Grigoriev I.V."/>
            <person name="Jeffries T.W."/>
        </authorList>
    </citation>
    <scope>NUCLEOTIDE SEQUENCE [LARGE SCALE GENOMIC DNA]</scope>
    <source>
        <strain evidence="2">ATCC 58044 / CBS 1984 / NCYC 433 / NRRL Y-366-8</strain>
    </source>
</reference>
<dbReference type="GeneID" id="30202941"/>
<dbReference type="EMBL" id="KV454210">
    <property type="protein sequence ID" value="ODQ60505.1"/>
    <property type="molecule type" value="Genomic_DNA"/>
</dbReference>